<keyword evidence="2" id="KW-1185">Reference proteome</keyword>
<dbReference type="EMBL" id="SDPU01000023">
    <property type="protein sequence ID" value="RYU11616.1"/>
    <property type="molecule type" value="Genomic_DNA"/>
</dbReference>
<reference evidence="1 2" key="1">
    <citation type="submission" date="2019-01" db="EMBL/GenBank/DDBJ databases">
        <title>Nocardioides guangzhouensis sp. nov., an actinobacterium isolated from soil.</title>
        <authorList>
            <person name="Fu Y."/>
            <person name="Cai Y."/>
            <person name="Lin Z."/>
            <person name="Chen P."/>
        </authorList>
    </citation>
    <scope>NUCLEOTIDE SEQUENCE [LARGE SCALE GENOMIC DNA]</scope>
    <source>
        <strain evidence="1 2">NBRC 105384</strain>
    </source>
</reference>
<dbReference type="RefSeq" id="WP_129987891.1">
    <property type="nucleotide sequence ID" value="NZ_SDPU01000023.1"/>
</dbReference>
<organism evidence="1 2">
    <name type="scientific">Nocardioides iriomotensis</name>
    <dbReference type="NCBI Taxonomy" id="715784"/>
    <lineage>
        <taxon>Bacteria</taxon>
        <taxon>Bacillati</taxon>
        <taxon>Actinomycetota</taxon>
        <taxon>Actinomycetes</taxon>
        <taxon>Propionibacteriales</taxon>
        <taxon>Nocardioidaceae</taxon>
        <taxon>Nocardioides</taxon>
    </lineage>
</organism>
<comment type="caution">
    <text evidence="1">The sequence shown here is derived from an EMBL/GenBank/DDBJ whole genome shotgun (WGS) entry which is preliminary data.</text>
</comment>
<gene>
    <name evidence="1" type="ORF">ETU37_13740</name>
</gene>
<dbReference type="OrthoDB" id="68692at2"/>
<accession>A0A4V1Z1P4</accession>
<name>A0A4V1Z1P4_9ACTN</name>
<sequence length="120" mass="13210">MIPSTWAPHRRADDGEVVGYLAPAEDVTDSDLVVPMSLLGHPLGEPADEWEAADVLERTGLSMLADQWRYTSDGAEIRVRIVSVTPSHVVLKHEDFGDMSHDYGRNFTLALPAGDVLRRA</sequence>
<proteinExistence type="predicted"/>
<evidence type="ECO:0000313" key="1">
    <source>
        <dbReference type="EMBL" id="RYU11616.1"/>
    </source>
</evidence>
<evidence type="ECO:0000313" key="2">
    <source>
        <dbReference type="Proteomes" id="UP000291189"/>
    </source>
</evidence>
<protein>
    <submittedName>
        <fullName evidence="1">Uncharacterized protein</fullName>
    </submittedName>
</protein>
<dbReference type="Proteomes" id="UP000291189">
    <property type="component" value="Unassembled WGS sequence"/>
</dbReference>
<dbReference type="AlphaFoldDB" id="A0A4V1Z1P4"/>